<reference evidence="1 2" key="1">
    <citation type="journal article" date="2018" name="IMA Fungus">
        <title>IMA Genome-F 9: Draft genome sequence of Annulohypoxylon stygium, Aspergillus mulundensis, Berkeleyomyces basicola (syn. Thielaviopsis basicola), Ceratocystis smalleyi, two Cercospora beticola strains, Coleophoma cylindrospora, Fusarium fracticaudum, Phialophora cf. hyalina, and Morchella septimelata.</title>
        <authorList>
            <person name="Wingfield B.D."/>
            <person name="Bills G.F."/>
            <person name="Dong Y."/>
            <person name="Huang W."/>
            <person name="Nel W.J."/>
            <person name="Swalarsk-Parry B.S."/>
            <person name="Vaghefi N."/>
            <person name="Wilken P.M."/>
            <person name="An Z."/>
            <person name="de Beer Z.W."/>
            <person name="De Vos L."/>
            <person name="Chen L."/>
            <person name="Duong T.A."/>
            <person name="Gao Y."/>
            <person name="Hammerbacher A."/>
            <person name="Kikkert J.R."/>
            <person name="Li Y."/>
            <person name="Li H."/>
            <person name="Li K."/>
            <person name="Li Q."/>
            <person name="Liu X."/>
            <person name="Ma X."/>
            <person name="Naidoo K."/>
            <person name="Pethybridge S.J."/>
            <person name="Sun J."/>
            <person name="Steenkamp E.T."/>
            <person name="van der Nest M.A."/>
            <person name="van Wyk S."/>
            <person name="Wingfield M.J."/>
            <person name="Xiong C."/>
            <person name="Yue Q."/>
            <person name="Zhang X."/>
        </authorList>
    </citation>
    <scope>NUCLEOTIDE SEQUENCE [LARGE SCALE GENOMIC DNA]</scope>
    <source>
        <strain evidence="1 2">BP 5553</strain>
    </source>
</reference>
<comment type="caution">
    <text evidence="1">The sequence shown here is derived from an EMBL/GenBank/DDBJ whole genome shotgun (WGS) entry which is preliminary data.</text>
</comment>
<organism evidence="1 2">
    <name type="scientific">Venustampulla echinocandica</name>
    <dbReference type="NCBI Taxonomy" id="2656787"/>
    <lineage>
        <taxon>Eukaryota</taxon>
        <taxon>Fungi</taxon>
        <taxon>Dikarya</taxon>
        <taxon>Ascomycota</taxon>
        <taxon>Pezizomycotina</taxon>
        <taxon>Leotiomycetes</taxon>
        <taxon>Helotiales</taxon>
        <taxon>Pleuroascaceae</taxon>
        <taxon>Venustampulla</taxon>
    </lineage>
</organism>
<dbReference type="EMBL" id="NPIC01000004">
    <property type="protein sequence ID" value="RDL36323.1"/>
    <property type="molecule type" value="Genomic_DNA"/>
</dbReference>
<gene>
    <name evidence="1" type="ORF">BP5553_05675</name>
</gene>
<evidence type="ECO:0000313" key="1">
    <source>
        <dbReference type="EMBL" id="RDL36323.1"/>
    </source>
</evidence>
<dbReference type="OrthoDB" id="6499973at2759"/>
<sequence length="128" mass="14978">MSNEIPQELKRFLNGLDMEESPGDWRFTIYRTYPTSTSTSASEASTEEAFDKSVYERFHAYIESNLRFTVEELYGEKIPLDIEYIRLPTASIPEARTHFCAKYGWPQQYETGILRNHEIMICDIEFSS</sequence>
<keyword evidence="2" id="KW-1185">Reference proteome</keyword>
<name>A0A370TLC1_9HELO</name>
<dbReference type="GeneID" id="43598524"/>
<dbReference type="Proteomes" id="UP000254866">
    <property type="component" value="Unassembled WGS sequence"/>
</dbReference>
<dbReference type="RefSeq" id="XP_031868979.1">
    <property type="nucleotide sequence ID" value="XM_032014298.1"/>
</dbReference>
<accession>A0A370TLC1</accession>
<proteinExistence type="predicted"/>
<evidence type="ECO:0000313" key="2">
    <source>
        <dbReference type="Proteomes" id="UP000254866"/>
    </source>
</evidence>
<protein>
    <submittedName>
        <fullName evidence="1">Uncharacterized protein</fullName>
    </submittedName>
</protein>
<dbReference type="AlphaFoldDB" id="A0A370TLC1"/>